<keyword evidence="4 10" id="KW-0808">Transferase</keyword>
<dbReference type="InterPro" id="IPR003374">
    <property type="entry name" value="ApbE-like_sf"/>
</dbReference>
<comment type="cofactor">
    <cofactor evidence="11">
        <name>Mg(2+)</name>
        <dbReference type="ChEBI" id="CHEBI:18420"/>
    </cofactor>
    <cofactor evidence="11">
        <name>Mn(2+)</name>
        <dbReference type="ChEBI" id="CHEBI:29035"/>
    </cofactor>
    <text evidence="11">Magnesium. Can also use manganese.</text>
</comment>
<evidence type="ECO:0000256" key="10">
    <source>
        <dbReference type="PIRNR" id="PIRNR006268"/>
    </source>
</evidence>
<protein>
    <recommendedName>
        <fullName evidence="2 10">FAD:protein FMN transferase</fullName>
        <ecNumber evidence="1 10">2.7.1.180</ecNumber>
    </recommendedName>
    <alternativeName>
        <fullName evidence="8 10">Flavin transferase</fullName>
    </alternativeName>
</protein>
<comment type="catalytic activity">
    <reaction evidence="9 10">
        <text>L-threonyl-[protein] + FAD = FMN-L-threonyl-[protein] + AMP + H(+)</text>
        <dbReference type="Rhea" id="RHEA:36847"/>
        <dbReference type="Rhea" id="RHEA-COMP:11060"/>
        <dbReference type="Rhea" id="RHEA-COMP:11061"/>
        <dbReference type="ChEBI" id="CHEBI:15378"/>
        <dbReference type="ChEBI" id="CHEBI:30013"/>
        <dbReference type="ChEBI" id="CHEBI:57692"/>
        <dbReference type="ChEBI" id="CHEBI:74257"/>
        <dbReference type="ChEBI" id="CHEBI:456215"/>
        <dbReference type="EC" id="2.7.1.180"/>
    </reaction>
</comment>
<dbReference type="GO" id="GO:0016740">
    <property type="term" value="F:transferase activity"/>
    <property type="evidence" value="ECO:0007669"/>
    <property type="project" value="UniProtKB-UniRule"/>
</dbReference>
<evidence type="ECO:0000256" key="4">
    <source>
        <dbReference type="ARBA" id="ARBA00022679"/>
    </source>
</evidence>
<gene>
    <name evidence="12" type="ORF">CHR53_17520</name>
</gene>
<evidence type="ECO:0000256" key="1">
    <source>
        <dbReference type="ARBA" id="ARBA00011955"/>
    </source>
</evidence>
<evidence type="ECO:0000256" key="9">
    <source>
        <dbReference type="ARBA" id="ARBA00048540"/>
    </source>
</evidence>
<proteinExistence type="inferred from homology"/>
<evidence type="ECO:0000256" key="7">
    <source>
        <dbReference type="ARBA" id="ARBA00022842"/>
    </source>
</evidence>
<accession>A0A3T0I0P1</accession>
<dbReference type="PIRSF" id="PIRSF006268">
    <property type="entry name" value="ApbE"/>
    <property type="match status" value="1"/>
</dbReference>
<evidence type="ECO:0000256" key="6">
    <source>
        <dbReference type="ARBA" id="ARBA00022827"/>
    </source>
</evidence>
<keyword evidence="7 10" id="KW-0460">Magnesium</keyword>
<evidence type="ECO:0000256" key="5">
    <source>
        <dbReference type="ARBA" id="ARBA00022723"/>
    </source>
</evidence>
<evidence type="ECO:0000256" key="3">
    <source>
        <dbReference type="ARBA" id="ARBA00022630"/>
    </source>
</evidence>
<comment type="similarity">
    <text evidence="10">Belongs to the ApbE family.</text>
</comment>
<evidence type="ECO:0000256" key="8">
    <source>
        <dbReference type="ARBA" id="ARBA00031306"/>
    </source>
</evidence>
<dbReference type="Pfam" id="PF02424">
    <property type="entry name" value="ApbE"/>
    <property type="match status" value="1"/>
</dbReference>
<dbReference type="Proteomes" id="UP000282892">
    <property type="component" value="Chromosome"/>
</dbReference>
<evidence type="ECO:0000256" key="11">
    <source>
        <dbReference type="PIRSR" id="PIRSR006268-2"/>
    </source>
</evidence>
<dbReference type="AlphaFoldDB" id="A0A3T0I0P1"/>
<keyword evidence="13" id="KW-1185">Reference proteome</keyword>
<dbReference type="EC" id="2.7.1.180" evidence="1 10"/>
<organism evidence="12 13">
    <name type="scientific">Neobacillus mesonae</name>
    <dbReference type="NCBI Taxonomy" id="1193713"/>
    <lineage>
        <taxon>Bacteria</taxon>
        <taxon>Bacillati</taxon>
        <taxon>Bacillota</taxon>
        <taxon>Bacilli</taxon>
        <taxon>Bacillales</taxon>
        <taxon>Bacillaceae</taxon>
        <taxon>Neobacillus</taxon>
    </lineage>
</organism>
<dbReference type="STRING" id="1193713.GCA_001636315_00336"/>
<keyword evidence="5 10" id="KW-0479">Metal-binding</keyword>
<dbReference type="SUPFAM" id="SSF143631">
    <property type="entry name" value="ApbE-like"/>
    <property type="match status" value="1"/>
</dbReference>
<feature type="binding site" evidence="11">
    <location>
        <position position="167"/>
    </location>
    <ligand>
        <name>Mg(2+)</name>
        <dbReference type="ChEBI" id="CHEBI:18420"/>
    </ligand>
</feature>
<sequence>MGQHHPKGLNKVTAKLEDHNGLETVRVDAMSTSFFIAVNNCMTANWKEIIVDWIKYVEREWSRFKSGNELSRLNQLKAGEEAAVSPPLFDLLSIAEAYRNKTNGYFSPYLLPQMEFHGYTRSFPFLTSTHVTEQIPAVHPLGTSPLSLTKHTSVVKHLSDCQLDLGGIAKGYAVQAAANWLKINGAAAGVVDGGGDMAVWSTGEKEWKISIAHPYQTELDIAQFRIKNGAIATSNIIYRKWHQGEKEKHHLLNGVTGQPVENGIIQATAISKTCPDAEVIAKLAFMASGRELEQMAKKIHPNYSLVTVTKDGKIIFIGGDIH</sequence>
<dbReference type="GO" id="GO:0046872">
    <property type="term" value="F:metal ion binding"/>
    <property type="evidence" value="ECO:0007669"/>
    <property type="project" value="UniProtKB-UniRule"/>
</dbReference>
<evidence type="ECO:0000313" key="12">
    <source>
        <dbReference type="EMBL" id="AZU62906.1"/>
    </source>
</evidence>
<keyword evidence="6 10" id="KW-0274">FAD</keyword>
<dbReference type="EMBL" id="CP022572">
    <property type="protein sequence ID" value="AZU62906.1"/>
    <property type="molecule type" value="Genomic_DNA"/>
</dbReference>
<keyword evidence="3 10" id="KW-0285">Flavoprotein</keyword>
<dbReference type="KEGG" id="nmk:CHR53_17520"/>
<dbReference type="Gene3D" id="3.10.520.10">
    <property type="entry name" value="ApbE-like domains"/>
    <property type="match status" value="1"/>
</dbReference>
<evidence type="ECO:0000256" key="2">
    <source>
        <dbReference type="ARBA" id="ARBA00016337"/>
    </source>
</evidence>
<dbReference type="InterPro" id="IPR024932">
    <property type="entry name" value="ApbE"/>
</dbReference>
<reference evidence="12 13" key="1">
    <citation type="submission" date="2017-07" db="EMBL/GenBank/DDBJ databases">
        <title>The complete genome sequence of Bacillus mesonae strain H20-5, an efficient strain improving plant abiotic stress resistance.</title>
        <authorList>
            <person name="Kim S.Y."/>
            <person name="Song H."/>
            <person name="Sang M.K."/>
            <person name="Weon H.-Y."/>
            <person name="Song J."/>
        </authorList>
    </citation>
    <scope>NUCLEOTIDE SEQUENCE [LARGE SCALE GENOMIC DNA]</scope>
    <source>
        <strain evidence="12 13">H20-5</strain>
    </source>
</reference>
<dbReference type="PANTHER" id="PTHR30040:SF2">
    <property type="entry name" value="FAD:PROTEIN FMN TRANSFERASE"/>
    <property type="match status" value="1"/>
</dbReference>
<name>A0A3T0I0P1_9BACI</name>
<dbReference type="PANTHER" id="PTHR30040">
    <property type="entry name" value="THIAMINE BIOSYNTHESIS LIPOPROTEIN APBE"/>
    <property type="match status" value="1"/>
</dbReference>
<dbReference type="OrthoDB" id="9778595at2"/>
<evidence type="ECO:0000313" key="13">
    <source>
        <dbReference type="Proteomes" id="UP000282892"/>
    </source>
</evidence>